<evidence type="ECO:0000313" key="3">
    <source>
        <dbReference type="Proteomes" id="UP001352223"/>
    </source>
</evidence>
<evidence type="ECO:0000313" key="2">
    <source>
        <dbReference type="EMBL" id="MEB3960395.1"/>
    </source>
</evidence>
<dbReference type="EMBL" id="JAOZYB010000046">
    <property type="protein sequence ID" value="MEB3960395.1"/>
    <property type="molecule type" value="Genomic_DNA"/>
</dbReference>
<evidence type="ECO:0000256" key="1">
    <source>
        <dbReference type="SAM" id="SignalP"/>
    </source>
</evidence>
<proteinExistence type="predicted"/>
<keyword evidence="1" id="KW-0732">Signal</keyword>
<name>A0ABU6C990_9ACTN</name>
<reference evidence="2 3" key="1">
    <citation type="submission" date="2022-10" db="EMBL/GenBank/DDBJ databases">
        <authorList>
            <person name="Xie J."/>
            <person name="Shen N."/>
        </authorList>
    </citation>
    <scope>NUCLEOTIDE SEQUENCE [LARGE SCALE GENOMIC DNA]</scope>
    <source>
        <strain evidence="2 3">DSM 41681</strain>
    </source>
</reference>
<feature type="signal peptide" evidence="1">
    <location>
        <begin position="1"/>
        <end position="33"/>
    </location>
</feature>
<accession>A0ABU6C990</accession>
<protein>
    <recommendedName>
        <fullName evidence="4">Secreted protein</fullName>
    </recommendedName>
</protein>
<keyword evidence="3" id="KW-1185">Reference proteome</keyword>
<dbReference type="RefSeq" id="WP_324767463.1">
    <property type="nucleotide sequence ID" value="NZ_BAAATS010000019.1"/>
</dbReference>
<organism evidence="2 3">
    <name type="scientific">Streptomyces kunmingensis</name>
    <dbReference type="NCBI Taxonomy" id="68225"/>
    <lineage>
        <taxon>Bacteria</taxon>
        <taxon>Bacillati</taxon>
        <taxon>Actinomycetota</taxon>
        <taxon>Actinomycetes</taxon>
        <taxon>Kitasatosporales</taxon>
        <taxon>Streptomycetaceae</taxon>
        <taxon>Streptomyces</taxon>
    </lineage>
</organism>
<comment type="caution">
    <text evidence="2">The sequence shown here is derived from an EMBL/GenBank/DDBJ whole genome shotgun (WGS) entry which is preliminary data.</text>
</comment>
<gene>
    <name evidence="2" type="ORF">OKJ48_09060</name>
</gene>
<feature type="chain" id="PRO_5046945040" description="Secreted protein" evidence="1">
    <location>
        <begin position="34"/>
        <end position="131"/>
    </location>
</feature>
<sequence>MKNATARKRIQLAVGGLAAAATLMVATSTPALAGTSNNVKNSTGASIAWFWEEGDHLQSSDQWQDGHGSVAEWRYSPGSTIHEYYNGGGFGVTKSWNLNFTEGKSLQIRSCLADGSNGTPFSCGSWVNAKA</sequence>
<evidence type="ECO:0008006" key="4">
    <source>
        <dbReference type="Google" id="ProtNLM"/>
    </source>
</evidence>
<dbReference type="Proteomes" id="UP001352223">
    <property type="component" value="Unassembled WGS sequence"/>
</dbReference>